<dbReference type="Gene3D" id="2.160.10.10">
    <property type="entry name" value="Hexapeptide repeat proteins"/>
    <property type="match status" value="1"/>
</dbReference>
<dbReference type="EMBL" id="JACZOI010001142">
    <property type="protein sequence ID" value="MBE0981634.1"/>
    <property type="molecule type" value="Genomic_DNA"/>
</dbReference>
<evidence type="ECO:0000313" key="1">
    <source>
        <dbReference type="EMBL" id="MBE0981634.1"/>
    </source>
</evidence>
<dbReference type="Proteomes" id="UP000640866">
    <property type="component" value="Unassembled WGS sequence"/>
</dbReference>
<proteinExistence type="predicted"/>
<keyword evidence="1" id="KW-0808">Transferase</keyword>
<evidence type="ECO:0000313" key="2">
    <source>
        <dbReference type="Proteomes" id="UP000640866"/>
    </source>
</evidence>
<dbReference type="SUPFAM" id="SSF51161">
    <property type="entry name" value="Trimeric LpxA-like enzymes"/>
    <property type="match status" value="1"/>
</dbReference>
<organism evidence="1 2">
    <name type="scientific">Escherichia coli</name>
    <dbReference type="NCBI Taxonomy" id="562"/>
    <lineage>
        <taxon>Bacteria</taxon>
        <taxon>Pseudomonadati</taxon>
        <taxon>Pseudomonadota</taxon>
        <taxon>Gammaproteobacteria</taxon>
        <taxon>Enterobacterales</taxon>
        <taxon>Enterobacteriaceae</taxon>
        <taxon>Escherichia</taxon>
    </lineage>
</organism>
<protein>
    <submittedName>
        <fullName evidence="1">Transferase</fullName>
    </submittedName>
</protein>
<reference evidence="1" key="1">
    <citation type="submission" date="2020-09" db="EMBL/GenBank/DDBJ databases">
        <title>Emerging polyconal dissemination of OXA-244-producing E. coli in France.</title>
        <authorList>
            <person name="Emeraud C."/>
            <person name="Girlich D."/>
            <person name="Bonnin R.A."/>
            <person name="Jousset A.B."/>
            <person name="Naas T."/>
            <person name="Dortet L."/>
        </authorList>
    </citation>
    <scope>NUCLEOTIDE SEQUENCE</scope>
    <source>
        <strain evidence="1">225E3</strain>
    </source>
</reference>
<dbReference type="AlphaFoldDB" id="A0AAP1WEZ9"/>
<name>A0AAP1WEZ9_ECOLX</name>
<sequence>AVVGMGAVVFKDVAAGQTVVGNPARVIFSK</sequence>
<dbReference type="InterPro" id="IPR011004">
    <property type="entry name" value="Trimer_LpxA-like_sf"/>
</dbReference>
<gene>
    <name evidence="1" type="ORF">IH772_32255</name>
</gene>
<accession>A0AAP1WEZ9</accession>
<feature type="non-terminal residue" evidence="1">
    <location>
        <position position="1"/>
    </location>
</feature>
<comment type="caution">
    <text evidence="1">The sequence shown here is derived from an EMBL/GenBank/DDBJ whole genome shotgun (WGS) entry which is preliminary data.</text>
</comment>
<dbReference type="GO" id="GO:0016740">
    <property type="term" value="F:transferase activity"/>
    <property type="evidence" value="ECO:0007669"/>
    <property type="project" value="UniProtKB-KW"/>
</dbReference>